<dbReference type="InterPro" id="IPR004089">
    <property type="entry name" value="MCPsignal_dom"/>
</dbReference>
<name>A0A0U5K2Q9_9BACT</name>
<dbReference type="SMART" id="SM00304">
    <property type="entry name" value="HAMP"/>
    <property type="match status" value="2"/>
</dbReference>
<feature type="transmembrane region" description="Helical" evidence="5">
    <location>
        <begin position="323"/>
        <end position="342"/>
    </location>
</feature>
<dbReference type="SMART" id="SM00283">
    <property type="entry name" value="MA"/>
    <property type="match status" value="1"/>
</dbReference>
<dbReference type="PROSITE" id="PS50111">
    <property type="entry name" value="CHEMOTAXIS_TRANSDUC_2"/>
    <property type="match status" value="1"/>
</dbReference>
<feature type="transmembrane region" description="Helical" evidence="5">
    <location>
        <begin position="20"/>
        <end position="40"/>
    </location>
</feature>
<dbReference type="SUPFAM" id="SSF58104">
    <property type="entry name" value="Methyl-accepting chemotaxis protein (MCP) signaling domain"/>
    <property type="match status" value="1"/>
</dbReference>
<feature type="domain" description="Methyl-accepting transducer" evidence="6">
    <location>
        <begin position="453"/>
        <end position="689"/>
    </location>
</feature>
<dbReference type="Pfam" id="PF00015">
    <property type="entry name" value="MCPsignal"/>
    <property type="match status" value="1"/>
</dbReference>
<dbReference type="Proteomes" id="UP000069902">
    <property type="component" value="Chromosome cPNK"/>
</dbReference>
<evidence type="ECO:0000259" key="7">
    <source>
        <dbReference type="PROSITE" id="PS50885"/>
    </source>
</evidence>
<dbReference type="PANTHER" id="PTHR32089">
    <property type="entry name" value="METHYL-ACCEPTING CHEMOTAXIS PROTEIN MCPB"/>
    <property type="match status" value="1"/>
</dbReference>
<dbReference type="SUPFAM" id="SSF158472">
    <property type="entry name" value="HAMP domain-like"/>
    <property type="match status" value="1"/>
</dbReference>
<dbReference type="RefSeq" id="WP_059060408.1">
    <property type="nucleotide sequence ID" value="NZ_LN879502.1"/>
</dbReference>
<keyword evidence="5" id="KW-0812">Transmembrane</keyword>
<dbReference type="Pfam" id="PF00672">
    <property type="entry name" value="HAMP"/>
    <property type="match status" value="2"/>
</dbReference>
<keyword evidence="1 3" id="KW-0807">Transducer</keyword>
<keyword evidence="5" id="KW-1133">Transmembrane helix</keyword>
<dbReference type="GO" id="GO:0016020">
    <property type="term" value="C:membrane"/>
    <property type="evidence" value="ECO:0007669"/>
    <property type="project" value="InterPro"/>
</dbReference>
<dbReference type="Gene3D" id="6.10.340.10">
    <property type="match status" value="1"/>
</dbReference>
<feature type="domain" description="HAMP" evidence="7">
    <location>
        <begin position="346"/>
        <end position="394"/>
    </location>
</feature>
<dbReference type="Gene3D" id="1.10.287.950">
    <property type="entry name" value="Methyl-accepting chemotaxis protein"/>
    <property type="match status" value="1"/>
</dbReference>
<proteinExistence type="inferred from homology"/>
<organism evidence="8 9">
    <name type="scientific">Candidatus Protochlamydia naegleriophila</name>
    <dbReference type="NCBI Taxonomy" id="389348"/>
    <lineage>
        <taxon>Bacteria</taxon>
        <taxon>Pseudomonadati</taxon>
        <taxon>Chlamydiota</taxon>
        <taxon>Chlamydiia</taxon>
        <taxon>Parachlamydiales</taxon>
        <taxon>Parachlamydiaceae</taxon>
        <taxon>Candidatus Protochlamydia</taxon>
    </lineage>
</organism>
<dbReference type="CDD" id="cd06225">
    <property type="entry name" value="HAMP"/>
    <property type="match status" value="2"/>
</dbReference>
<evidence type="ECO:0000256" key="5">
    <source>
        <dbReference type="SAM" id="Phobius"/>
    </source>
</evidence>
<evidence type="ECO:0000256" key="3">
    <source>
        <dbReference type="PROSITE-ProRule" id="PRU00284"/>
    </source>
</evidence>
<feature type="compositionally biased region" description="Basic and acidic residues" evidence="4">
    <location>
        <begin position="789"/>
        <end position="798"/>
    </location>
</feature>
<dbReference type="GO" id="GO:0007165">
    <property type="term" value="P:signal transduction"/>
    <property type="evidence" value="ECO:0007669"/>
    <property type="project" value="UniProtKB-KW"/>
</dbReference>
<dbReference type="STRING" id="389348.PNK_0769"/>
<feature type="domain" description="HAMP" evidence="7">
    <location>
        <begin position="395"/>
        <end position="448"/>
    </location>
</feature>
<evidence type="ECO:0000256" key="4">
    <source>
        <dbReference type="SAM" id="MobiDB-lite"/>
    </source>
</evidence>
<dbReference type="GO" id="GO:0004888">
    <property type="term" value="F:transmembrane signaling receptor activity"/>
    <property type="evidence" value="ECO:0007669"/>
    <property type="project" value="InterPro"/>
</dbReference>
<dbReference type="PANTHER" id="PTHR32089:SF120">
    <property type="entry name" value="METHYL-ACCEPTING CHEMOTAXIS PROTEIN TLPQ"/>
    <property type="match status" value="1"/>
</dbReference>
<dbReference type="PRINTS" id="PR00260">
    <property type="entry name" value="CHEMTRNSDUCR"/>
</dbReference>
<feature type="region of interest" description="Disordered" evidence="4">
    <location>
        <begin position="776"/>
        <end position="798"/>
    </location>
</feature>
<dbReference type="PATRIC" id="fig|389348.3.peg.842"/>
<dbReference type="EMBL" id="LN879502">
    <property type="protein sequence ID" value="CUI16395.1"/>
    <property type="molecule type" value="Genomic_DNA"/>
</dbReference>
<evidence type="ECO:0000256" key="1">
    <source>
        <dbReference type="ARBA" id="ARBA00023224"/>
    </source>
</evidence>
<dbReference type="InterPro" id="IPR004090">
    <property type="entry name" value="Chemotax_Me-accpt_rcpt"/>
</dbReference>
<sequence>MTNLSSFYRWIFNNLSYVSTYTLISTLFCLAPLPLTYFWITDHLRNIHLIEHQIERLNEEGSLKTLVNQIQKHRLLSNRQQTKKLPDLNTLEAQIDQSWQIIANQQARLKQLEEQSGSVKTSMDLEEFENKWKVLKQNNSNLSPDESEAQHNVLIESLLIQLNLLGDKETPFFSTSSTIYETTRRLFMRLPFLQEDLSLLTLTSEKYLAHPTTEQRLEISNLINYIHSNINYLKTITNYYANSQEPTIPALFNAIDQYIKTNESFVNLVESKVLNENNQEINSGQLASESETAFLSGSQLWDLGLQDLKSFYSQGKDQTYFQLWLVLVLTFIYLAFIFYLGLSVTHKVTNRLLDLTEATNSFTDGNLSIRISSLPYDDEVGRQGVAFNRMAQKLGELINHLYELLDATTALSNGDLTARIQVRNNQTEFDQVAQSFNQMAENFEAIIGRLQQIGIVLSNSATEIASASKEQEIIIVEQEATTREIAIAANEISSTAKEFATTMNDVNRVAEQTSGLALKGKDSLSNMETIMRQMVDASSNIAAKLAILNEKAGNITSVITTITKVADQTNLLSLNASIEAEKAGEYGRSFAVIAREIRRLADQTAISTLDIEKMVNEIMTAVSSSVMGVDDFTQEIRNGVEQVGKVSGQFTTIIEQVQAFTARFELVNQGMQAQSTGAEQINESISQLSQTAQQTSESIHQFHKTIQELNQAANELRILTPFMSHLVQNKEALISAQPRSRRIFSNEPRSKEAKEKTEIIESMHQFNQTLNNLNRATNQLKNLNTQRQSSEDKDEKEE</sequence>
<evidence type="ECO:0000259" key="6">
    <source>
        <dbReference type="PROSITE" id="PS50111"/>
    </source>
</evidence>
<dbReference type="InterPro" id="IPR003660">
    <property type="entry name" value="HAMP_dom"/>
</dbReference>
<keyword evidence="5" id="KW-0472">Membrane</keyword>
<evidence type="ECO:0000313" key="8">
    <source>
        <dbReference type="EMBL" id="CUI16395.1"/>
    </source>
</evidence>
<comment type="similarity">
    <text evidence="2">Belongs to the methyl-accepting chemotaxis (MCP) protein family.</text>
</comment>
<protein>
    <submittedName>
        <fullName evidence="8">WspA protein</fullName>
    </submittedName>
</protein>
<reference evidence="9" key="1">
    <citation type="submission" date="2015-09" db="EMBL/GenBank/DDBJ databases">
        <authorList>
            <person name="Bertelli C."/>
        </authorList>
    </citation>
    <scope>NUCLEOTIDE SEQUENCE [LARGE SCALE GENOMIC DNA]</scope>
    <source>
        <strain evidence="9">KNic</strain>
    </source>
</reference>
<dbReference type="InParanoid" id="A0A0U5K2Q9"/>
<evidence type="ECO:0000256" key="2">
    <source>
        <dbReference type="ARBA" id="ARBA00029447"/>
    </source>
</evidence>
<keyword evidence="9" id="KW-1185">Reference proteome</keyword>
<dbReference type="PROSITE" id="PS50885">
    <property type="entry name" value="HAMP"/>
    <property type="match status" value="2"/>
</dbReference>
<dbReference type="GO" id="GO:0006935">
    <property type="term" value="P:chemotaxis"/>
    <property type="evidence" value="ECO:0007669"/>
    <property type="project" value="InterPro"/>
</dbReference>
<accession>A0A0U5K2Q9</accession>
<gene>
    <name evidence="8" type="primary">wspA</name>
    <name evidence="8" type="ORF">PNK_0769</name>
</gene>
<dbReference type="AlphaFoldDB" id="A0A0U5K2Q9"/>
<evidence type="ECO:0000313" key="9">
    <source>
        <dbReference type="Proteomes" id="UP000069902"/>
    </source>
</evidence>
<feature type="compositionally biased region" description="Polar residues" evidence="4">
    <location>
        <begin position="776"/>
        <end position="788"/>
    </location>
</feature>
<dbReference type="KEGG" id="pnl:PNK_0769"/>